<evidence type="ECO:0000259" key="7">
    <source>
        <dbReference type="Pfam" id="PF02897"/>
    </source>
</evidence>
<keyword evidence="9" id="KW-1185">Reference proteome</keyword>
<proteinExistence type="predicted"/>
<evidence type="ECO:0000256" key="2">
    <source>
        <dbReference type="ARBA" id="ARBA00011897"/>
    </source>
</evidence>
<dbReference type="InterPro" id="IPR002470">
    <property type="entry name" value="Peptidase_S9A"/>
</dbReference>
<feature type="domain" description="Peptidase S9 prolyl oligopeptidase catalytic" evidence="6">
    <location>
        <begin position="490"/>
        <end position="695"/>
    </location>
</feature>
<dbReference type="Proteomes" id="UP001374803">
    <property type="component" value="Chromosome"/>
</dbReference>
<evidence type="ECO:0000256" key="3">
    <source>
        <dbReference type="ARBA" id="ARBA00022670"/>
    </source>
</evidence>
<feature type="domain" description="Peptidase S9A N-terminal" evidence="7">
    <location>
        <begin position="16"/>
        <end position="418"/>
    </location>
</feature>
<protein>
    <recommendedName>
        <fullName evidence="2">prolyl oligopeptidase</fullName>
        <ecNumber evidence="2">3.4.21.26</ecNumber>
    </recommendedName>
</protein>
<reference evidence="8" key="1">
    <citation type="submission" date="2021-12" db="EMBL/GenBank/DDBJ databases">
        <title>Discovery of the Pendulisporaceae a myxobacterial family with distinct sporulation behavior and unique specialized metabolism.</title>
        <authorList>
            <person name="Garcia R."/>
            <person name="Popoff A."/>
            <person name="Bader C.D."/>
            <person name="Loehr J."/>
            <person name="Walesch S."/>
            <person name="Walt C."/>
            <person name="Boldt J."/>
            <person name="Bunk B."/>
            <person name="Haeckl F.J.F.P.J."/>
            <person name="Gunesch A.P."/>
            <person name="Birkelbach J."/>
            <person name="Nuebel U."/>
            <person name="Pietschmann T."/>
            <person name="Bach T."/>
            <person name="Mueller R."/>
        </authorList>
    </citation>
    <scope>NUCLEOTIDE SEQUENCE</scope>
    <source>
        <strain evidence="8">MSr11367</strain>
    </source>
</reference>
<dbReference type="PRINTS" id="PR00862">
    <property type="entry name" value="PROLIGOPTASE"/>
</dbReference>
<dbReference type="InterPro" id="IPR051167">
    <property type="entry name" value="Prolyl_oligopep/macrocyclase"/>
</dbReference>
<evidence type="ECO:0000313" key="8">
    <source>
        <dbReference type="EMBL" id="WXB10636.1"/>
    </source>
</evidence>
<dbReference type="InterPro" id="IPR023302">
    <property type="entry name" value="Pept_S9A_N"/>
</dbReference>
<sequence length="702" mass="76122">MTDSTKLAKPLVGESPPITAVRPVVDTYFGVDVTDRYRWMEDPKSTEYAAWLSSQDGYARGLLSHVPGRSALRDDLLAATKSSDAIVDVRETETGTFLARKAGGAPSAALYFRPRNSSDEKLIFDPSSAPSAHTSLDSFVPSPGGAFVIVMTSSGGTEERTLRVIRTSDAKDLPDRIEHLRMMDVAWLPNARGFTYTRYPHGADKADPFSRYHNAEVALHLLGKIPEQDRTVFGGASLGGAPEDDPEVAFTEGSDTAIGIVHHGVARELSLYVKPASQLATTSNWRKIVSPEEQITQAAVHGNELYVLSFRNANRGRILRTRANAPDIAGATPIVPESEDVLEEVRPASDGIFALILRRGVHRLLHIASDGTRTEAALPAELSVETFSSRPTATSTMMRVEAYTQSPTWMKWDAERDTAPTTLPFNPPPKAFANVRVERTTATSKDGTQVPITLLVPKGSERDGKQYVWLLGYGAGGYTLSPEFYPVRDAWLKRGGIWALAHVRGGGENGAEWHRAAMKGNKERSIDDFIACAEKLIADGYTTSSHLVANGVSAGAMVAGGAMTRRPELFRTVVLISGATNVLRIDTLPSGAENAKEFGSTTTKDGFEGLLKIDTVQRVRDGVSYPAVLLQVGANDPRLPTWQSGKLAARLQAASSSGHPVLLTVVANQGHQSTTADQLVDRYTDAYAFVFWQLGHPDFQPR</sequence>
<dbReference type="PANTHER" id="PTHR42881:SF2">
    <property type="entry name" value="PROLYL ENDOPEPTIDASE"/>
    <property type="match status" value="1"/>
</dbReference>
<dbReference type="Pfam" id="PF00326">
    <property type="entry name" value="Peptidase_S9"/>
    <property type="match status" value="1"/>
</dbReference>
<evidence type="ECO:0000259" key="6">
    <source>
        <dbReference type="Pfam" id="PF00326"/>
    </source>
</evidence>
<keyword evidence="4" id="KW-0378">Hydrolase</keyword>
<dbReference type="SUPFAM" id="SSF53474">
    <property type="entry name" value="alpha/beta-Hydrolases"/>
    <property type="match status" value="1"/>
</dbReference>
<dbReference type="EC" id="3.4.21.26" evidence="2"/>
<evidence type="ECO:0000256" key="4">
    <source>
        <dbReference type="ARBA" id="ARBA00022801"/>
    </source>
</evidence>
<keyword evidence="5" id="KW-0720">Serine protease</keyword>
<gene>
    <name evidence="8" type="ORF">LVJ94_25840</name>
</gene>
<evidence type="ECO:0000313" key="9">
    <source>
        <dbReference type="Proteomes" id="UP001374803"/>
    </source>
</evidence>
<name>A0ABZ2LLI2_9BACT</name>
<dbReference type="RefSeq" id="WP_394840311.1">
    <property type="nucleotide sequence ID" value="NZ_CP089929.1"/>
</dbReference>
<dbReference type="Gene3D" id="2.130.10.120">
    <property type="entry name" value="Prolyl oligopeptidase, N-terminal domain"/>
    <property type="match status" value="1"/>
</dbReference>
<accession>A0ABZ2LLI2</accession>
<evidence type="ECO:0000256" key="5">
    <source>
        <dbReference type="ARBA" id="ARBA00022825"/>
    </source>
</evidence>
<dbReference type="InterPro" id="IPR029058">
    <property type="entry name" value="AB_hydrolase_fold"/>
</dbReference>
<dbReference type="InterPro" id="IPR001375">
    <property type="entry name" value="Peptidase_S9_cat"/>
</dbReference>
<comment type="catalytic activity">
    <reaction evidence="1">
        <text>Hydrolysis of Pro-|-Xaa &gt;&gt; Ala-|-Xaa in oligopeptides.</text>
        <dbReference type="EC" id="3.4.21.26"/>
    </reaction>
</comment>
<dbReference type="PANTHER" id="PTHR42881">
    <property type="entry name" value="PROLYL ENDOPEPTIDASE"/>
    <property type="match status" value="1"/>
</dbReference>
<evidence type="ECO:0000256" key="1">
    <source>
        <dbReference type="ARBA" id="ARBA00001070"/>
    </source>
</evidence>
<keyword evidence="3" id="KW-0645">Protease</keyword>
<organism evidence="8 9">
    <name type="scientific">Pendulispora rubella</name>
    <dbReference type="NCBI Taxonomy" id="2741070"/>
    <lineage>
        <taxon>Bacteria</taxon>
        <taxon>Pseudomonadati</taxon>
        <taxon>Myxococcota</taxon>
        <taxon>Myxococcia</taxon>
        <taxon>Myxococcales</taxon>
        <taxon>Sorangiineae</taxon>
        <taxon>Pendulisporaceae</taxon>
        <taxon>Pendulispora</taxon>
    </lineage>
</organism>
<dbReference type="EMBL" id="CP089983">
    <property type="protein sequence ID" value="WXB10636.1"/>
    <property type="molecule type" value="Genomic_DNA"/>
</dbReference>
<dbReference type="Pfam" id="PF02897">
    <property type="entry name" value="Peptidase_S9_N"/>
    <property type="match status" value="1"/>
</dbReference>
<dbReference type="SUPFAM" id="SSF50993">
    <property type="entry name" value="Peptidase/esterase 'gauge' domain"/>
    <property type="match status" value="1"/>
</dbReference>
<dbReference type="Gene3D" id="3.40.50.1820">
    <property type="entry name" value="alpha/beta hydrolase"/>
    <property type="match status" value="1"/>
</dbReference>